<dbReference type="InterPro" id="IPR001910">
    <property type="entry name" value="Inosine/uridine_hydrolase_dom"/>
</dbReference>
<proteinExistence type="predicted"/>
<dbReference type="EMBL" id="CP014160">
    <property type="protein sequence ID" value="AMB93732.1"/>
    <property type="molecule type" value="Genomic_DNA"/>
</dbReference>
<accession>A0A0X8FAH5</accession>
<dbReference type="GO" id="GO:0045437">
    <property type="term" value="F:uridine nucleosidase activity"/>
    <property type="evidence" value="ECO:0007669"/>
    <property type="project" value="UniProtKB-ARBA"/>
</dbReference>
<dbReference type="GeneID" id="92902973"/>
<organism evidence="4 6">
    <name type="scientific">Aerococcus sanguinicola</name>
    <dbReference type="NCBI Taxonomy" id="119206"/>
    <lineage>
        <taxon>Bacteria</taxon>
        <taxon>Bacillati</taxon>
        <taxon>Bacillota</taxon>
        <taxon>Bacilli</taxon>
        <taxon>Lactobacillales</taxon>
        <taxon>Aerococcaceae</taxon>
        <taxon>Aerococcus</taxon>
    </lineage>
</organism>
<reference evidence="4 6" key="1">
    <citation type="journal article" date="2016" name="Genome Announc.">
        <title>Complete Genome Sequences of Aerococcus christensenii CCUG 28831T, Aerococcus sanguinicola CCUG 43001T, Aerococcus urinae CCUG 36881T, Aerococcus urinaeequi CCUG 28094T, Aerococcus urinaehominis CCUG 42038 BT, and Aerococcus viridans CCUG 4311T.</title>
        <authorList>
            <person name="Carkaci D."/>
            <person name="Dargis R."/>
            <person name="Nielsen X.C."/>
            <person name="Skovgaard O."/>
            <person name="Fuursted K."/>
            <person name="Christensen J.J."/>
        </authorList>
    </citation>
    <scope>NUCLEOTIDE SEQUENCE [LARGE SCALE GENOMIC DNA]</scope>
    <source>
        <strain evidence="4 6">CCUG43001</strain>
    </source>
</reference>
<dbReference type="GO" id="GO:0006152">
    <property type="term" value="P:purine nucleoside catabolic process"/>
    <property type="evidence" value="ECO:0007669"/>
    <property type="project" value="TreeGrafter"/>
</dbReference>
<evidence type="ECO:0000256" key="1">
    <source>
        <dbReference type="ARBA" id="ARBA00022801"/>
    </source>
</evidence>
<dbReference type="KEGG" id="asan:AWM72_02685"/>
<name>A0A0X8FAH5_9LACT</name>
<dbReference type="Proteomes" id="UP000234239">
    <property type="component" value="Unassembled WGS sequence"/>
</dbReference>
<dbReference type="InterPro" id="IPR023186">
    <property type="entry name" value="IUNH"/>
</dbReference>
<dbReference type="Gene3D" id="3.90.245.10">
    <property type="entry name" value="Ribonucleoside hydrolase-like"/>
    <property type="match status" value="1"/>
</dbReference>
<evidence type="ECO:0000313" key="5">
    <source>
        <dbReference type="EMBL" id="PKZ21538.1"/>
    </source>
</evidence>
<keyword evidence="6" id="KW-1185">Reference proteome</keyword>
<dbReference type="PANTHER" id="PTHR12304:SF15">
    <property type="entry name" value="NON-SPECIFIC RIBONUCLEOSIDE HYDROLASE RIHC"/>
    <property type="match status" value="1"/>
</dbReference>
<evidence type="ECO:0000259" key="3">
    <source>
        <dbReference type="Pfam" id="PF01156"/>
    </source>
</evidence>
<dbReference type="InterPro" id="IPR036452">
    <property type="entry name" value="Ribo_hydro-like"/>
</dbReference>
<dbReference type="AlphaFoldDB" id="A0A0X8FAH5"/>
<dbReference type="PANTHER" id="PTHR12304">
    <property type="entry name" value="INOSINE-URIDINE PREFERRING NUCLEOSIDE HYDROLASE"/>
    <property type="match status" value="1"/>
</dbReference>
<keyword evidence="1 4" id="KW-0378">Hydrolase</keyword>
<dbReference type="Pfam" id="PF01156">
    <property type="entry name" value="IU_nuc_hydro"/>
    <property type="match status" value="1"/>
</dbReference>
<evidence type="ECO:0000256" key="2">
    <source>
        <dbReference type="ARBA" id="ARBA00023295"/>
    </source>
</evidence>
<dbReference type="CDD" id="cd02651">
    <property type="entry name" value="nuc_hydro_IU_UC_XIUA"/>
    <property type="match status" value="1"/>
</dbReference>
<dbReference type="PROSITE" id="PS01247">
    <property type="entry name" value="IUNH"/>
    <property type="match status" value="1"/>
</dbReference>
<dbReference type="EMBL" id="PKGY01000003">
    <property type="protein sequence ID" value="PKZ21538.1"/>
    <property type="molecule type" value="Genomic_DNA"/>
</dbReference>
<dbReference type="RefSeq" id="WP_067972760.1">
    <property type="nucleotide sequence ID" value="NZ_CAJHKM010000004.1"/>
</dbReference>
<keyword evidence="2" id="KW-0326">Glycosidase</keyword>
<dbReference type="GO" id="GO:0005829">
    <property type="term" value="C:cytosol"/>
    <property type="evidence" value="ECO:0007669"/>
    <property type="project" value="TreeGrafter"/>
</dbReference>
<feature type="domain" description="Inosine/uridine-preferring nucleoside hydrolase" evidence="3">
    <location>
        <begin position="5"/>
        <end position="294"/>
    </location>
</feature>
<dbReference type="OrthoDB" id="9797882at2"/>
<dbReference type="NCBIfam" id="NF008036">
    <property type="entry name" value="PRK10768.1"/>
    <property type="match status" value="1"/>
</dbReference>
<protein>
    <submittedName>
        <fullName evidence="4 5">Ribonucleoside hydrolase</fullName>
    </submittedName>
</protein>
<dbReference type="GO" id="GO:0008477">
    <property type="term" value="F:purine nucleosidase activity"/>
    <property type="evidence" value="ECO:0007669"/>
    <property type="project" value="TreeGrafter"/>
</dbReference>
<evidence type="ECO:0000313" key="4">
    <source>
        <dbReference type="EMBL" id="AMB93732.1"/>
    </source>
</evidence>
<dbReference type="InterPro" id="IPR015910">
    <property type="entry name" value="I/U_nuclsd_hydro_CS"/>
</dbReference>
<dbReference type="SUPFAM" id="SSF53590">
    <property type="entry name" value="Nucleoside hydrolase"/>
    <property type="match status" value="1"/>
</dbReference>
<reference evidence="5 7" key="3">
    <citation type="submission" date="2017-12" db="EMBL/GenBank/DDBJ databases">
        <title>Phylogenetic diversity of female urinary microbiome.</title>
        <authorList>
            <person name="Thomas-White K."/>
            <person name="Wolfe A.J."/>
        </authorList>
    </citation>
    <scope>NUCLEOTIDE SEQUENCE [LARGE SCALE GENOMIC DNA]</scope>
    <source>
        <strain evidence="5 7">UMB0139</strain>
    </source>
</reference>
<evidence type="ECO:0000313" key="7">
    <source>
        <dbReference type="Proteomes" id="UP000234239"/>
    </source>
</evidence>
<reference evidence="6" key="2">
    <citation type="submission" date="2016-01" db="EMBL/GenBank/DDBJ databases">
        <title>Six Aerococcus type strain genome sequencing and assembly using PacBio and Illumina Hiseq.</title>
        <authorList>
            <person name="Carkaci D."/>
            <person name="Dargis R."/>
            <person name="Nielsen X.C."/>
            <person name="Skovgaard O."/>
            <person name="Fuursted K."/>
            <person name="Christensen J.J."/>
        </authorList>
    </citation>
    <scope>NUCLEOTIDE SEQUENCE [LARGE SCALE GENOMIC DNA]</scope>
    <source>
        <strain evidence="6">CCUG43001</strain>
    </source>
</reference>
<gene>
    <name evidence="4" type="ORF">AWM72_02685</name>
    <name evidence="5" type="ORF">CYJ28_06410</name>
</gene>
<dbReference type="Proteomes" id="UP000069912">
    <property type="component" value="Chromosome"/>
</dbReference>
<sequence length="305" mass="33546">MVKHVIFDTDPGIDDAIALSILLNAEEVEVDLITTVGGNVAWEKTARNALKLLHFFDRQIPVAAGNKGPLLTAFSDASEVHGESGMDGYDFPEVSLDELVEGHAVLAMRDCLLAAEEPMTIVAVGPQTNMALLLTMFPEVREKIAELIIMGGSFTRGNKHVMDEFNIGTDPEAAQIVFNAPIKKTMVGLDIGYIATIGVAEAEELAQVNETGRMVYGMLKAYRSQERDGELAMYDPTAVAYLLQPDMFKTVDCNVEVELGSSLTYGQTVVDLDHKTDRPVNCTVPTWIDRDRFKAWFKDSIRACR</sequence>
<evidence type="ECO:0000313" key="6">
    <source>
        <dbReference type="Proteomes" id="UP000069912"/>
    </source>
</evidence>